<sequence length="128" mass="13480">MPVLRHALIYLAAIFALGFVLGTVRTLWLAPAVGHLAAVALELPVMLGASWWLARRLAARRPLPSRRAALLAGLIAFVLLMALELALGMALFGQGARAWLAALATPAGALGLAGQALFALLPALAWRR</sequence>
<gene>
    <name evidence="2" type="ORF">FRF71_07665</name>
</gene>
<feature type="transmembrane region" description="Helical" evidence="1">
    <location>
        <begin position="7"/>
        <end position="28"/>
    </location>
</feature>
<evidence type="ECO:0000313" key="3">
    <source>
        <dbReference type="Proteomes" id="UP000321172"/>
    </source>
</evidence>
<dbReference type="EMBL" id="CP042345">
    <property type="protein sequence ID" value="QEA16021.1"/>
    <property type="molecule type" value="Genomic_DNA"/>
</dbReference>
<keyword evidence="1" id="KW-1133">Transmembrane helix</keyword>
<evidence type="ECO:0000313" key="2">
    <source>
        <dbReference type="EMBL" id="QEA16021.1"/>
    </source>
</evidence>
<keyword evidence="1" id="KW-0812">Transmembrane</keyword>
<keyword evidence="1" id="KW-0472">Membrane</keyword>
<reference evidence="2 3" key="1">
    <citation type="journal article" date="2013" name="J. Microbiol. Biotechnol.">
        <title>Novosphingobium ginsenosidimutans sp. nov., with the ability to convert ginsenoside.</title>
        <authorList>
            <person name="Kim J.K."/>
            <person name="He D."/>
            <person name="Liu Q.M."/>
            <person name="Park H.Y."/>
            <person name="Jung M.S."/>
            <person name="Yoon M.H."/>
            <person name="Kim S.C."/>
            <person name="Im W.T."/>
        </authorList>
    </citation>
    <scope>NUCLEOTIDE SEQUENCE [LARGE SCALE GENOMIC DNA]</scope>
    <source>
        <strain evidence="2 3">FW-6</strain>
    </source>
</reference>
<feature type="transmembrane region" description="Helical" evidence="1">
    <location>
        <begin position="34"/>
        <end position="54"/>
    </location>
</feature>
<feature type="transmembrane region" description="Helical" evidence="1">
    <location>
        <begin position="68"/>
        <end position="92"/>
    </location>
</feature>
<dbReference type="Proteomes" id="UP000321172">
    <property type="component" value="Chromosome"/>
</dbReference>
<name>A0A5B8S3K9_9SPHN</name>
<dbReference type="AlphaFoldDB" id="A0A5B8S3K9"/>
<feature type="transmembrane region" description="Helical" evidence="1">
    <location>
        <begin position="98"/>
        <end position="126"/>
    </location>
</feature>
<proteinExistence type="predicted"/>
<keyword evidence="3" id="KW-1185">Reference proteome</keyword>
<protein>
    <submittedName>
        <fullName evidence="2">Uncharacterized protein</fullName>
    </submittedName>
</protein>
<organism evidence="2 3">
    <name type="scientific">Novosphingobium ginsenosidimutans</name>
    <dbReference type="NCBI Taxonomy" id="1176536"/>
    <lineage>
        <taxon>Bacteria</taxon>
        <taxon>Pseudomonadati</taxon>
        <taxon>Pseudomonadota</taxon>
        <taxon>Alphaproteobacteria</taxon>
        <taxon>Sphingomonadales</taxon>
        <taxon>Sphingomonadaceae</taxon>
        <taxon>Novosphingobium</taxon>
    </lineage>
</organism>
<accession>A0A5B8S3K9</accession>
<dbReference type="KEGG" id="ngf:FRF71_07665"/>
<dbReference type="OrthoDB" id="7877055at2"/>
<evidence type="ECO:0000256" key="1">
    <source>
        <dbReference type="SAM" id="Phobius"/>
    </source>
</evidence>
<dbReference type="RefSeq" id="WP_147090053.1">
    <property type="nucleotide sequence ID" value="NZ_BAABJD010000001.1"/>
</dbReference>